<evidence type="ECO:0000313" key="8">
    <source>
        <dbReference type="Proteomes" id="UP000827092"/>
    </source>
</evidence>
<comment type="caution">
    <text evidence="7">The sequence shown here is derived from an EMBL/GenBank/DDBJ whole genome shotgun (WGS) entry which is preliminary data.</text>
</comment>
<gene>
    <name evidence="7" type="ORF">JTE90_015607</name>
</gene>
<protein>
    <recommendedName>
        <fullName evidence="3">tRNA (32-2'-O)-methyltransferase regulator THADA</fullName>
    </recommendedName>
</protein>
<feature type="domain" description="DUF2428" evidence="4">
    <location>
        <begin position="912"/>
        <end position="1193"/>
    </location>
</feature>
<dbReference type="EMBL" id="JAFNEN010000261">
    <property type="protein sequence ID" value="KAG8187737.1"/>
    <property type="molecule type" value="Genomic_DNA"/>
</dbReference>
<comment type="similarity">
    <text evidence="1">Belongs to the THADA family.</text>
</comment>
<feature type="domain" description="tRNA (32-2'-O)-methyltransferase regulator THADA-like C-terminal TPR repeats region" evidence="6">
    <location>
        <begin position="1195"/>
        <end position="1353"/>
    </location>
</feature>
<dbReference type="SUPFAM" id="SSF48371">
    <property type="entry name" value="ARM repeat"/>
    <property type="match status" value="3"/>
</dbReference>
<dbReference type="InterPro" id="IPR019442">
    <property type="entry name" value="THADA/TRM732_DUF2428"/>
</dbReference>
<dbReference type="PANTHER" id="PTHR14387">
    <property type="entry name" value="THADA/DEATH RECEPTOR INTERACTING PROTEIN"/>
    <property type="match status" value="1"/>
</dbReference>
<dbReference type="InterPro" id="IPR056843">
    <property type="entry name" value="THADA-like_TPR"/>
</dbReference>
<reference evidence="7 8" key="1">
    <citation type="journal article" date="2022" name="Nat. Ecol. Evol.">
        <title>A masculinizing supergene underlies an exaggerated male reproductive morph in a spider.</title>
        <authorList>
            <person name="Hendrickx F."/>
            <person name="De Corte Z."/>
            <person name="Sonet G."/>
            <person name="Van Belleghem S.M."/>
            <person name="Kostlbacher S."/>
            <person name="Vangestel C."/>
        </authorList>
    </citation>
    <scope>NUCLEOTIDE SEQUENCE [LARGE SCALE GENOMIC DNA]</scope>
    <source>
        <strain evidence="7">W744_W776</strain>
    </source>
</reference>
<evidence type="ECO:0000256" key="3">
    <source>
        <dbReference type="ARBA" id="ARBA00035698"/>
    </source>
</evidence>
<evidence type="ECO:0000256" key="2">
    <source>
        <dbReference type="ARBA" id="ARBA00022694"/>
    </source>
</evidence>
<dbReference type="InterPro" id="IPR016024">
    <property type="entry name" value="ARM-type_fold"/>
</dbReference>
<sequence>MRLKRKASEKIIFSISEHEIKIIKDNSKSSCDNGIVERLNSAEDGIQQMKILKEIQKDLSQKSEDELFKSQADILVLCYTFYQSPLKSSHKKSLNRMFREISNLNSKVVLESLQLSLEGVLEGLLRNISITEINISADCLLGLLDNFPIGATVITNLNELVWNYFCDSLTYIVESLKKSTSTELYSSCQSVLKVFTTVHQNGDNFLLVKTLKAKSLSAYYEKVVDNLKYLLKSEFTTLNCRLNAGISLCYHSYSLDPTTFRLNFLNQNENNFEAEKFPPSSQLCMYSGIMAVFPIHEFASSQNGKIVAEQVLRKILEISDSVGDSDLLLLCVRDLIQWSNIMSNILCCKSKQPLTEEELGEVKKLFQADSEVMEMIFQYVLHYREHYVDTLRHLTKDLFRNILNLHVLSLDHGIPPSLSTLLERMACYLLNDVSPYSQGKYGLLACIVDIVGTRTILKWYPPLPDTLFYRLDEASLISHVCDLLETLFRKYDSTDENFRSTWLEPLLGYLCELPKEQLTAINEQLLPKLFKVQPNSICFLQDELSTMWQKCQGNCFSSLIVAVKFRQRQEPDKSIFDFISRRSLVRALSHSDDQIRLSAWSLICESPRTTEPVPADILDLIRSTLKYNMNCQSPAFRQQFVASLKKLFNRMEKSGCAIDRRLLELKRIRELGNSTTETRAEDFQLEELLIKYDDFLNWLKKDLYKFLFPGANFPRRVTTLNLLSALCSVYGESLDVVSKPSEIQTLLYALKDTYENNKISALKVLFSCDSLTFERTIARFSESIFKAALTLTASSKPPDTVTASYFFSVFVEHNCFWEHIEEHLSEQVKDNMYLKNVVDLPSFDVGSSTAPFTTTVMLAGELLRHLNVAQISLLNAAAYTPLYGVLACIRKVISEVEFRHLHNSETALWSCLIQELISLSIQVAATVEPVVCNSSPEGHLPMDTDSENIEQLQTAVRRAIGNRFHSAVVDPDSQSSATVGEGVVLDLTKTRAVTAQILLLCCWRTHKEVSLLFGEMAEKIPVSDGDEKSLLSVSQVMNIGEYFIRQMTLVKHKGAFEQAFIGFSQLCHMLWRSNIKVLNELPKEWLRDLFLAIRGLKDNSHLCSTRRSAGLPFIVQALLTSDPGLSNSLFFKNTISSLLGMALGEKGKQEEKIHALNILRALFRDACLSDVLIPFVSEGLKASIIGFKSQSWAVRNSSTLLFSSLMIRIFGVNHTNDDTNKKNRLTGKTFFTYHKDTYSFLYNEMEYCAAVLSKDQNSISLVPALYPILLLLGRLYPAPGDNDPRLASFIPFLRICGNSAVWKVRVLTAKALVPLISVENMVATLHSLFDSLPKSDADKHYQNQIHGSCLQIVSILKEIANVPENIKESIKEHLPEWIKSYFHIASVNNKCYATRAAFLEIFLQALTMDVTIDVSVIQQLVADTQLEIRKDGVSPDNEHYLCLAATASLLSLLKLRQNDMKVVLREISGQVKCFTDLVQDLLRSPHEIVHSTVLHFLVFLFRKESGNESFDYELSFYPVYFKDIFSVAVCSAIDFCDKDVRCEVECSEDFYKYLLNWFSDCQVNGSCSGIIYQLFTVLHQIIDLKWEFLSSLRPQPSLCNCLKLKYVLEHLRASKRDDVANEIMLYATSISVKIIKALWQAEQGDSDVTCFECTVTIKRWCLTLNEWVQPGNCLAKRKTAAKCFQSIFEPTSVAALKTLEDDAADLWQGLAFLVMDDEPEIKDIAINIVTNYQCFKRPHEATPPVVSELALDYLIKLMIKEKFCSPITYATVLLNWMLACQKLDTEAVGDEQPFDRGELNVFAEDLTLTRIAGENLRRLYLRSDTKILNLRISCWATTTQRTSSLYEISERCIAECEGLLRGIVSRSSGSVFLDPFFDNSVIQICQRLSVYGSLSNFVVAYCRDRAKMFAGVFRHVDGKTVFMDAVVKSFAMSISYNQLSFPEGGEYL</sequence>
<accession>A0AAV6UTT4</accession>
<dbReference type="PANTHER" id="PTHR14387:SF7">
    <property type="entry name" value="THYROID ADENOMA-ASSOCIATED PROTEIN"/>
    <property type="match status" value="1"/>
</dbReference>
<evidence type="ECO:0000259" key="6">
    <source>
        <dbReference type="Pfam" id="PF25151"/>
    </source>
</evidence>
<dbReference type="Pfam" id="PF25150">
    <property type="entry name" value="TPR_Trm732"/>
    <property type="match status" value="1"/>
</dbReference>
<dbReference type="InterPro" id="IPR051954">
    <property type="entry name" value="tRNA_methyltransferase_THADA"/>
</dbReference>
<name>A0AAV6UTT4_9ARAC</name>
<dbReference type="Pfam" id="PF10350">
    <property type="entry name" value="DUF2428"/>
    <property type="match status" value="1"/>
</dbReference>
<organism evidence="7 8">
    <name type="scientific">Oedothorax gibbosus</name>
    <dbReference type="NCBI Taxonomy" id="931172"/>
    <lineage>
        <taxon>Eukaryota</taxon>
        <taxon>Metazoa</taxon>
        <taxon>Ecdysozoa</taxon>
        <taxon>Arthropoda</taxon>
        <taxon>Chelicerata</taxon>
        <taxon>Arachnida</taxon>
        <taxon>Araneae</taxon>
        <taxon>Araneomorphae</taxon>
        <taxon>Entelegynae</taxon>
        <taxon>Araneoidea</taxon>
        <taxon>Linyphiidae</taxon>
        <taxon>Erigoninae</taxon>
        <taxon>Oedothorax</taxon>
    </lineage>
</organism>
<feature type="domain" description="tRNA (32-2'-O)-methyltransferase regulator THADA-like TPR repeats region" evidence="5">
    <location>
        <begin position="500"/>
        <end position="729"/>
    </location>
</feature>
<evidence type="ECO:0000259" key="4">
    <source>
        <dbReference type="Pfam" id="PF10350"/>
    </source>
</evidence>
<dbReference type="GO" id="GO:0030488">
    <property type="term" value="P:tRNA methylation"/>
    <property type="evidence" value="ECO:0007669"/>
    <property type="project" value="TreeGrafter"/>
</dbReference>
<dbReference type="Proteomes" id="UP000827092">
    <property type="component" value="Unassembled WGS sequence"/>
</dbReference>
<keyword evidence="2" id="KW-0819">tRNA processing</keyword>
<evidence type="ECO:0000313" key="7">
    <source>
        <dbReference type="EMBL" id="KAG8187737.1"/>
    </source>
</evidence>
<proteinExistence type="inferred from homology"/>
<evidence type="ECO:0000259" key="5">
    <source>
        <dbReference type="Pfam" id="PF25150"/>
    </source>
</evidence>
<dbReference type="GO" id="GO:0005829">
    <property type="term" value="C:cytosol"/>
    <property type="evidence" value="ECO:0007669"/>
    <property type="project" value="TreeGrafter"/>
</dbReference>
<evidence type="ECO:0000256" key="1">
    <source>
        <dbReference type="ARBA" id="ARBA00010409"/>
    </source>
</evidence>
<keyword evidence="8" id="KW-1185">Reference proteome</keyword>
<dbReference type="Pfam" id="PF25151">
    <property type="entry name" value="TPR_Trm732_C"/>
    <property type="match status" value="1"/>
</dbReference>
<dbReference type="InterPro" id="IPR056842">
    <property type="entry name" value="THADA-like_TPR_C"/>
</dbReference>